<keyword evidence="2 4" id="KW-0479">Metal-binding</keyword>
<comment type="caution">
    <text evidence="7">The sequence shown here is derived from an EMBL/GenBank/DDBJ whole genome shotgun (WGS) entry which is preliminary data.</text>
</comment>
<keyword evidence="8" id="KW-1185">Reference proteome</keyword>
<reference evidence="7 8" key="1">
    <citation type="submission" date="2019-12" db="EMBL/GenBank/DDBJ databases">
        <title>Draft genome sequencing of Halomonas icarensis D1-1.</title>
        <authorList>
            <person name="Pandiyan K."/>
            <person name="Kushwaha P."/>
            <person name="Gowdham M."/>
            <person name="Chakdar H."/>
            <person name="Singh A."/>
            <person name="Kumar M."/>
            <person name="Saxena A.K."/>
        </authorList>
    </citation>
    <scope>NUCLEOTIDE SEQUENCE [LARGE SCALE GENOMIC DNA]</scope>
    <source>
        <strain evidence="7 8">D1-1</strain>
    </source>
</reference>
<dbReference type="InterPro" id="IPR003143">
    <property type="entry name" value="Cyt_cd1_C_sf"/>
</dbReference>
<dbReference type="InterPro" id="IPR036909">
    <property type="entry name" value="Cyt_c-like_dom_sf"/>
</dbReference>
<dbReference type="InterPro" id="IPR051200">
    <property type="entry name" value="Host-pathogen_enzymatic-act"/>
</dbReference>
<evidence type="ECO:0000256" key="5">
    <source>
        <dbReference type="SAM" id="SignalP"/>
    </source>
</evidence>
<dbReference type="Gene3D" id="1.10.760.10">
    <property type="entry name" value="Cytochrome c-like domain"/>
    <property type="match status" value="1"/>
</dbReference>
<dbReference type="SUPFAM" id="SSF46626">
    <property type="entry name" value="Cytochrome c"/>
    <property type="match status" value="1"/>
</dbReference>
<proteinExistence type="predicted"/>
<dbReference type="Gene3D" id="2.140.10.20">
    <property type="entry name" value="C-terminal (heme d1) domain of cytochrome cd1-nitrite reductase"/>
    <property type="match status" value="1"/>
</dbReference>
<feature type="signal peptide" evidence="5">
    <location>
        <begin position="1"/>
        <end position="29"/>
    </location>
</feature>
<sequence>MTDTRSAVISRLLPLLVAALFLPPAAASAEDELDLKPQAGALYQTHCASCHGEERLGGVGPALLPGNLSRLKPAAAEAVIRDGRAASQMPGFAAQLEEDQITRLAEWIYREPGVQPSWGRDEILTSQVVHHRDGSLPDEPRFDADPLNLFIVVETGDHHATLLDGDTFEPLHRFETRYALHGGPKYTPDGRHVFFGSRDGWITKYDIYNMEVVAEVRAGINMRNIAVSGDGRYVMAANYLPHSLVLFDAHNLDLMKVYPVLGEDGESSRVSAVYAAPPRGSFIAALKDIEEVWEIPWPLPTEPVVSTGHMATPLAPQRAHDTANFRVRRIPVPDYLDDFFFDLEYAHVIGASRGGESDGQGGMVINLDSGEKVADLPLEGMPHLGSGITWEHEGRRVMATPHLTRAAVSIIDMTTWEVIKTLETDGPGFFMRSHANSPYVWADVFFGPNRDRVHVIDKASLEIVETLIPEPGKTAAHVEFDRYGEKLLLSLWEDDGAVIVYDAESLEEEKRIPMSKPSGKYNVWNKTRYEEGTSH</sequence>
<dbReference type="RefSeq" id="WP_161422885.1">
    <property type="nucleotide sequence ID" value="NZ_JARWMY010000012.1"/>
</dbReference>
<dbReference type="EMBL" id="WUTS01000001">
    <property type="protein sequence ID" value="NAW12392.1"/>
    <property type="molecule type" value="Genomic_DNA"/>
</dbReference>
<evidence type="ECO:0000313" key="7">
    <source>
        <dbReference type="EMBL" id="NAW12392.1"/>
    </source>
</evidence>
<dbReference type="InterPro" id="IPR011048">
    <property type="entry name" value="Haem_d1_sf"/>
</dbReference>
<name>A0A7X5AKJ2_9GAMM</name>
<dbReference type="Proteomes" id="UP000448235">
    <property type="component" value="Unassembled WGS sequence"/>
</dbReference>
<gene>
    <name evidence="7" type="ORF">GRB80_06000</name>
</gene>
<evidence type="ECO:0000259" key="6">
    <source>
        <dbReference type="PROSITE" id="PS51007"/>
    </source>
</evidence>
<dbReference type="SUPFAM" id="SSF51004">
    <property type="entry name" value="C-terminal (heme d1) domain of cytochrome cd1-nitrite reductase"/>
    <property type="match status" value="1"/>
</dbReference>
<keyword evidence="1 4" id="KW-0349">Heme</keyword>
<evidence type="ECO:0000313" key="8">
    <source>
        <dbReference type="Proteomes" id="UP000448235"/>
    </source>
</evidence>
<dbReference type="PANTHER" id="PTHR47197:SF3">
    <property type="entry name" value="DIHYDRO-HEME D1 DEHYDROGENASE"/>
    <property type="match status" value="1"/>
</dbReference>
<accession>A0A7X5AKJ2</accession>
<dbReference type="GO" id="GO:0046872">
    <property type="term" value="F:metal ion binding"/>
    <property type="evidence" value="ECO:0007669"/>
    <property type="project" value="UniProtKB-KW"/>
</dbReference>
<dbReference type="AlphaFoldDB" id="A0A7X5AKJ2"/>
<dbReference type="PANTHER" id="PTHR47197">
    <property type="entry name" value="PROTEIN NIRF"/>
    <property type="match status" value="1"/>
</dbReference>
<evidence type="ECO:0000256" key="3">
    <source>
        <dbReference type="ARBA" id="ARBA00023004"/>
    </source>
</evidence>
<evidence type="ECO:0000256" key="4">
    <source>
        <dbReference type="PROSITE-ProRule" id="PRU00433"/>
    </source>
</evidence>
<dbReference type="GO" id="GO:0020037">
    <property type="term" value="F:heme binding"/>
    <property type="evidence" value="ECO:0007669"/>
    <property type="project" value="InterPro"/>
</dbReference>
<keyword evidence="5" id="KW-0732">Signal</keyword>
<evidence type="ECO:0000256" key="2">
    <source>
        <dbReference type="ARBA" id="ARBA00022723"/>
    </source>
</evidence>
<dbReference type="Pfam" id="PF13442">
    <property type="entry name" value="Cytochrome_CBB3"/>
    <property type="match status" value="1"/>
</dbReference>
<feature type="chain" id="PRO_5030828978" evidence="5">
    <location>
        <begin position="30"/>
        <end position="535"/>
    </location>
</feature>
<dbReference type="CDD" id="cd20777">
    <property type="entry name" value="8prop_heme-binding_NirN"/>
    <property type="match status" value="1"/>
</dbReference>
<protein>
    <submittedName>
        <fullName evidence="7">Cytochrome C oxidase Cbb3</fullName>
    </submittedName>
</protein>
<dbReference type="Pfam" id="PF02239">
    <property type="entry name" value="Cytochrom_D1"/>
    <property type="match status" value="2"/>
</dbReference>
<dbReference type="GO" id="GO:0009055">
    <property type="term" value="F:electron transfer activity"/>
    <property type="evidence" value="ECO:0007669"/>
    <property type="project" value="InterPro"/>
</dbReference>
<organism evidence="7 8">
    <name type="scientific">Halomonas icarae</name>
    <dbReference type="NCBI Taxonomy" id="2691040"/>
    <lineage>
        <taxon>Bacteria</taxon>
        <taxon>Pseudomonadati</taxon>
        <taxon>Pseudomonadota</taxon>
        <taxon>Gammaproteobacteria</taxon>
        <taxon>Oceanospirillales</taxon>
        <taxon>Halomonadaceae</taxon>
        <taxon>Halomonas</taxon>
    </lineage>
</organism>
<dbReference type="PROSITE" id="PS51007">
    <property type="entry name" value="CYTC"/>
    <property type="match status" value="1"/>
</dbReference>
<dbReference type="InterPro" id="IPR009056">
    <property type="entry name" value="Cyt_c-like_dom"/>
</dbReference>
<feature type="domain" description="Cytochrome c" evidence="6">
    <location>
        <begin position="34"/>
        <end position="112"/>
    </location>
</feature>
<keyword evidence="3 4" id="KW-0408">Iron</keyword>
<evidence type="ECO:0000256" key="1">
    <source>
        <dbReference type="ARBA" id="ARBA00022617"/>
    </source>
</evidence>